<feature type="transmembrane region" description="Helical" evidence="11">
    <location>
        <begin position="41"/>
        <end position="59"/>
    </location>
</feature>
<evidence type="ECO:0000256" key="2">
    <source>
        <dbReference type="ARBA" id="ARBA00004651"/>
    </source>
</evidence>
<dbReference type="PRINTS" id="PR00344">
    <property type="entry name" value="BCTRLSENSOR"/>
</dbReference>
<reference evidence="13 14" key="1">
    <citation type="journal article" date="2019" name="Nat. Med.">
        <title>A library of human gut bacterial isolates paired with longitudinal multiomics data enables mechanistic microbiome research.</title>
        <authorList>
            <person name="Poyet M."/>
            <person name="Groussin M."/>
            <person name="Gibbons S.M."/>
            <person name="Avila-Pacheco J."/>
            <person name="Jiang X."/>
            <person name="Kearney S.M."/>
            <person name="Perrotta A.R."/>
            <person name="Berdy B."/>
            <person name="Zhao S."/>
            <person name="Lieberman T.D."/>
            <person name="Swanson P.K."/>
            <person name="Smith M."/>
            <person name="Roesemann S."/>
            <person name="Alexander J.E."/>
            <person name="Rich S.A."/>
            <person name="Livny J."/>
            <person name="Vlamakis H."/>
            <person name="Clish C."/>
            <person name="Bullock K."/>
            <person name="Deik A."/>
            <person name="Scott J."/>
            <person name="Pierce K.A."/>
            <person name="Xavier R.J."/>
            <person name="Alm E.J."/>
        </authorList>
    </citation>
    <scope>NUCLEOTIDE SEQUENCE [LARGE SCALE GENOMIC DNA]</scope>
    <source>
        <strain evidence="13 14">BIOML-A198</strain>
    </source>
</reference>
<sequence>MNKWKIFMAYIKDQLKLILLNVSFLISACIIFMLYNLHFEAIFYVMFLWLFVAFIYSLFDFSNYYQKHQQLQVIKKEIEVHLATLPISNRLIEQDYQQALCLLQEERLKIKLQFDNKQTEMMDYYTMWAHQVKTPIAAMKLLVQTEPSSVNKELLEQIFKMEQYVDMVLGYLRIDEMSADLMLQKYRLSDLVKQVIRKYASQFIRKNIKLEFQEMETIVITDEKWLVFVLEQLLSNALKYTNRGTISIYMDFINPKMLVIEDTGIGIAEEDLPRIFEKGYTGYNGRMDKKATGIGLYLCHKILNKLGHNVEVTSEIGVGTKVMIDLSRKESRYE</sequence>
<evidence type="ECO:0000256" key="8">
    <source>
        <dbReference type="ARBA" id="ARBA00022989"/>
    </source>
</evidence>
<dbReference type="PANTHER" id="PTHR45453">
    <property type="entry name" value="PHOSPHATE REGULON SENSOR PROTEIN PHOR"/>
    <property type="match status" value="1"/>
</dbReference>
<dbReference type="InterPro" id="IPR036890">
    <property type="entry name" value="HATPase_C_sf"/>
</dbReference>
<evidence type="ECO:0000313" key="13">
    <source>
        <dbReference type="EMBL" id="MTK21963.1"/>
    </source>
</evidence>
<name>A0A9X4XFD4_9FIRM</name>
<evidence type="ECO:0000256" key="6">
    <source>
        <dbReference type="ARBA" id="ARBA00022692"/>
    </source>
</evidence>
<evidence type="ECO:0000256" key="1">
    <source>
        <dbReference type="ARBA" id="ARBA00000085"/>
    </source>
</evidence>
<evidence type="ECO:0000256" key="7">
    <source>
        <dbReference type="ARBA" id="ARBA00022777"/>
    </source>
</evidence>
<evidence type="ECO:0000256" key="9">
    <source>
        <dbReference type="ARBA" id="ARBA00023012"/>
    </source>
</evidence>
<keyword evidence="4" id="KW-1003">Cell membrane</keyword>
<keyword evidence="10 11" id="KW-0472">Membrane</keyword>
<dbReference type="InterPro" id="IPR004358">
    <property type="entry name" value="Sig_transdc_His_kin-like_C"/>
</dbReference>
<protein>
    <recommendedName>
        <fullName evidence="3">histidine kinase</fullName>
        <ecNumber evidence="3">2.7.13.3</ecNumber>
    </recommendedName>
</protein>
<evidence type="ECO:0000256" key="10">
    <source>
        <dbReference type="ARBA" id="ARBA00023136"/>
    </source>
</evidence>
<dbReference type="GO" id="GO:0016036">
    <property type="term" value="P:cellular response to phosphate starvation"/>
    <property type="evidence" value="ECO:0007669"/>
    <property type="project" value="TreeGrafter"/>
</dbReference>
<feature type="transmembrane region" description="Helical" evidence="11">
    <location>
        <begin position="15"/>
        <end position="35"/>
    </location>
</feature>
<dbReference type="PROSITE" id="PS50109">
    <property type="entry name" value="HIS_KIN"/>
    <property type="match status" value="1"/>
</dbReference>
<dbReference type="PANTHER" id="PTHR45453:SF2">
    <property type="entry name" value="HISTIDINE KINASE"/>
    <property type="match status" value="1"/>
</dbReference>
<keyword evidence="5" id="KW-0808">Transferase</keyword>
<dbReference type="SUPFAM" id="SSF55874">
    <property type="entry name" value="ATPase domain of HSP90 chaperone/DNA topoisomerase II/histidine kinase"/>
    <property type="match status" value="1"/>
</dbReference>
<dbReference type="EC" id="2.7.13.3" evidence="3"/>
<dbReference type="EMBL" id="WMQE01000026">
    <property type="protein sequence ID" value="MTK21963.1"/>
    <property type="molecule type" value="Genomic_DNA"/>
</dbReference>
<proteinExistence type="predicted"/>
<evidence type="ECO:0000256" key="3">
    <source>
        <dbReference type="ARBA" id="ARBA00012438"/>
    </source>
</evidence>
<dbReference type="RefSeq" id="WP_006784656.1">
    <property type="nucleotide sequence ID" value="NZ_JAMQUV010000019.1"/>
</dbReference>
<comment type="subcellular location">
    <subcellularLocation>
        <location evidence="2">Cell membrane</location>
        <topology evidence="2">Multi-pass membrane protein</topology>
    </subcellularLocation>
</comment>
<comment type="caution">
    <text evidence="13">The sequence shown here is derived from an EMBL/GenBank/DDBJ whole genome shotgun (WGS) entry which is preliminary data.</text>
</comment>
<evidence type="ECO:0000256" key="5">
    <source>
        <dbReference type="ARBA" id="ARBA00022679"/>
    </source>
</evidence>
<dbReference type="InterPro" id="IPR003594">
    <property type="entry name" value="HATPase_dom"/>
</dbReference>
<keyword evidence="7 13" id="KW-0418">Kinase</keyword>
<dbReference type="GO" id="GO:0005886">
    <property type="term" value="C:plasma membrane"/>
    <property type="evidence" value="ECO:0007669"/>
    <property type="project" value="UniProtKB-SubCell"/>
</dbReference>
<dbReference type="Gene3D" id="3.30.565.10">
    <property type="entry name" value="Histidine kinase-like ATPase, C-terminal domain"/>
    <property type="match status" value="1"/>
</dbReference>
<evidence type="ECO:0000256" key="11">
    <source>
        <dbReference type="SAM" id="Phobius"/>
    </source>
</evidence>
<accession>A0A9X4XFD4</accession>
<dbReference type="Pfam" id="PF02518">
    <property type="entry name" value="HATPase_c"/>
    <property type="match status" value="1"/>
</dbReference>
<dbReference type="SMART" id="SM00387">
    <property type="entry name" value="HATPase_c"/>
    <property type="match status" value="1"/>
</dbReference>
<dbReference type="GO" id="GO:0004721">
    <property type="term" value="F:phosphoprotein phosphatase activity"/>
    <property type="evidence" value="ECO:0007669"/>
    <property type="project" value="TreeGrafter"/>
</dbReference>
<evidence type="ECO:0000256" key="4">
    <source>
        <dbReference type="ARBA" id="ARBA00022475"/>
    </source>
</evidence>
<gene>
    <name evidence="13" type="ORF">GMA92_11115</name>
</gene>
<keyword evidence="6 11" id="KW-0812">Transmembrane</keyword>
<dbReference type="AlphaFoldDB" id="A0A9X4XFD4"/>
<feature type="domain" description="Histidine kinase" evidence="12">
    <location>
        <begin position="127"/>
        <end position="330"/>
    </location>
</feature>
<dbReference type="InterPro" id="IPR050351">
    <property type="entry name" value="BphY/WalK/GraS-like"/>
</dbReference>
<comment type="catalytic activity">
    <reaction evidence="1">
        <text>ATP + protein L-histidine = ADP + protein N-phospho-L-histidine.</text>
        <dbReference type="EC" id="2.7.13.3"/>
    </reaction>
</comment>
<keyword evidence="9" id="KW-0902">Two-component regulatory system</keyword>
<keyword evidence="8 11" id="KW-1133">Transmembrane helix</keyword>
<dbReference type="PROSITE" id="PS51257">
    <property type="entry name" value="PROKAR_LIPOPROTEIN"/>
    <property type="match status" value="1"/>
</dbReference>
<dbReference type="GO" id="GO:0000155">
    <property type="term" value="F:phosphorelay sensor kinase activity"/>
    <property type="evidence" value="ECO:0007669"/>
    <property type="project" value="TreeGrafter"/>
</dbReference>
<evidence type="ECO:0000259" key="12">
    <source>
        <dbReference type="PROSITE" id="PS50109"/>
    </source>
</evidence>
<evidence type="ECO:0000313" key="14">
    <source>
        <dbReference type="Proteomes" id="UP000487649"/>
    </source>
</evidence>
<dbReference type="InterPro" id="IPR005467">
    <property type="entry name" value="His_kinase_dom"/>
</dbReference>
<dbReference type="Proteomes" id="UP000487649">
    <property type="component" value="Unassembled WGS sequence"/>
</dbReference>
<organism evidence="13 14">
    <name type="scientific">Turicibacter sanguinis</name>
    <dbReference type="NCBI Taxonomy" id="154288"/>
    <lineage>
        <taxon>Bacteria</taxon>
        <taxon>Bacillati</taxon>
        <taxon>Bacillota</taxon>
        <taxon>Erysipelotrichia</taxon>
        <taxon>Erysipelotrichales</taxon>
        <taxon>Turicibacteraceae</taxon>
        <taxon>Turicibacter</taxon>
    </lineage>
</organism>